<keyword evidence="3" id="KW-1185">Reference proteome</keyword>
<proteinExistence type="predicted"/>
<evidence type="ECO:0000313" key="2">
    <source>
        <dbReference type="EMBL" id="SFI10862.1"/>
    </source>
</evidence>
<feature type="transmembrane region" description="Helical" evidence="1">
    <location>
        <begin position="61"/>
        <end position="83"/>
    </location>
</feature>
<dbReference type="STRING" id="1576369.SAMN05421753_105259"/>
<evidence type="ECO:0000313" key="3">
    <source>
        <dbReference type="Proteomes" id="UP000199518"/>
    </source>
</evidence>
<sequence>MMHCPGRCQRPGQLTERRDLELSATSLRAMYAVAALIPLAGLATFWMLIVPSSSELPAPLTLGFVIYGLPPCVYVPISGWGVWQDFTVSMYFMMSSVALTLLGFGLQYFVLYVAKLDAQSSLSWLLLFWQLASFVVFAAIAARTSNARMATMKR</sequence>
<feature type="transmembrane region" description="Helical" evidence="1">
    <location>
        <begin position="90"/>
        <end position="110"/>
    </location>
</feature>
<keyword evidence="1" id="KW-0812">Transmembrane</keyword>
<keyword evidence="1" id="KW-1133">Transmembrane helix</keyword>
<protein>
    <submittedName>
        <fullName evidence="2">Uncharacterized protein</fullName>
    </submittedName>
</protein>
<reference evidence="3" key="1">
    <citation type="submission" date="2016-10" db="EMBL/GenBank/DDBJ databases">
        <authorList>
            <person name="Varghese N."/>
            <person name="Submissions S."/>
        </authorList>
    </citation>
    <scope>NUCLEOTIDE SEQUENCE [LARGE SCALE GENOMIC DNA]</scope>
    <source>
        <strain evidence="3">DSM 26348</strain>
    </source>
</reference>
<dbReference type="EMBL" id="FOQD01000005">
    <property type="protein sequence ID" value="SFI10862.1"/>
    <property type="molecule type" value="Genomic_DNA"/>
</dbReference>
<organism evidence="2 3">
    <name type="scientific">Planctomicrobium piriforme</name>
    <dbReference type="NCBI Taxonomy" id="1576369"/>
    <lineage>
        <taxon>Bacteria</taxon>
        <taxon>Pseudomonadati</taxon>
        <taxon>Planctomycetota</taxon>
        <taxon>Planctomycetia</taxon>
        <taxon>Planctomycetales</taxon>
        <taxon>Planctomycetaceae</taxon>
        <taxon>Planctomicrobium</taxon>
    </lineage>
</organism>
<gene>
    <name evidence="2" type="ORF">SAMN05421753_105259</name>
</gene>
<feature type="transmembrane region" description="Helical" evidence="1">
    <location>
        <begin position="122"/>
        <end position="144"/>
    </location>
</feature>
<dbReference type="AlphaFoldDB" id="A0A1I3FIC2"/>
<name>A0A1I3FIC2_9PLAN</name>
<dbReference type="Proteomes" id="UP000199518">
    <property type="component" value="Unassembled WGS sequence"/>
</dbReference>
<accession>A0A1I3FIC2</accession>
<evidence type="ECO:0000256" key="1">
    <source>
        <dbReference type="SAM" id="Phobius"/>
    </source>
</evidence>
<feature type="transmembrane region" description="Helical" evidence="1">
    <location>
        <begin position="27"/>
        <end position="49"/>
    </location>
</feature>
<keyword evidence="1" id="KW-0472">Membrane</keyword>